<organism evidence="1 2">
    <name type="scientific">Temnothorax longispinosus</name>
    <dbReference type="NCBI Taxonomy" id="300112"/>
    <lineage>
        <taxon>Eukaryota</taxon>
        <taxon>Metazoa</taxon>
        <taxon>Ecdysozoa</taxon>
        <taxon>Arthropoda</taxon>
        <taxon>Hexapoda</taxon>
        <taxon>Insecta</taxon>
        <taxon>Pterygota</taxon>
        <taxon>Neoptera</taxon>
        <taxon>Endopterygota</taxon>
        <taxon>Hymenoptera</taxon>
        <taxon>Apocrita</taxon>
        <taxon>Aculeata</taxon>
        <taxon>Formicoidea</taxon>
        <taxon>Formicidae</taxon>
        <taxon>Myrmicinae</taxon>
        <taxon>Temnothorax</taxon>
    </lineage>
</organism>
<dbReference type="EMBL" id="QBLH01000894">
    <property type="protein sequence ID" value="TGZ53791.1"/>
    <property type="molecule type" value="Genomic_DNA"/>
</dbReference>
<dbReference type="Proteomes" id="UP000310200">
    <property type="component" value="Unassembled WGS sequence"/>
</dbReference>
<name>A0A4S2KV21_9HYME</name>
<dbReference type="STRING" id="300112.A0A4S2KV21"/>
<dbReference type="AlphaFoldDB" id="A0A4S2KV21"/>
<gene>
    <name evidence="1" type="ORF">DBV15_12851</name>
</gene>
<feature type="non-terminal residue" evidence="1">
    <location>
        <position position="1"/>
    </location>
</feature>
<comment type="caution">
    <text evidence="1">The sequence shown here is derived from an EMBL/GenBank/DDBJ whole genome shotgun (WGS) entry which is preliminary data.</text>
</comment>
<protein>
    <submittedName>
        <fullName evidence="1">Maternal protein tudor</fullName>
    </submittedName>
</protein>
<accession>A0A4S2KV21</accession>
<keyword evidence="2" id="KW-1185">Reference proteome</keyword>
<reference evidence="1 2" key="1">
    <citation type="journal article" date="2019" name="Philos. Trans. R. Soc. Lond., B, Biol. Sci.">
        <title>Ant behaviour and brain gene expression of defending hosts depend on the ecological success of the intruding social parasite.</title>
        <authorList>
            <person name="Kaur R."/>
            <person name="Stoldt M."/>
            <person name="Jongepier E."/>
            <person name="Feldmeyer B."/>
            <person name="Menzel F."/>
            <person name="Bornberg-Bauer E."/>
            <person name="Foitzik S."/>
        </authorList>
    </citation>
    <scope>NUCLEOTIDE SEQUENCE [LARGE SCALE GENOMIC DNA]</scope>
    <source>
        <tissue evidence="1">Whole body</tissue>
    </source>
</reference>
<evidence type="ECO:0000313" key="2">
    <source>
        <dbReference type="Proteomes" id="UP000310200"/>
    </source>
</evidence>
<evidence type="ECO:0000313" key="1">
    <source>
        <dbReference type="EMBL" id="TGZ53791.1"/>
    </source>
</evidence>
<sequence>SNWSEVDSNALDNCFSADKYKCIFHNFNDDQYIISLNHDGQDVSNILVQKNLAVFTTKTSTETISAPETHDTEVKELNVRERVDISLLNGQTLKTRVSNVKNTTQFYVQLPSASKCESIADQYMANKDTKVLFSTNAFQPRIIFCHIILLINFMEN</sequence>
<proteinExistence type="predicted"/>